<proteinExistence type="predicted"/>
<feature type="domain" description="Histone deacetylase" evidence="1">
    <location>
        <begin position="8"/>
        <end position="272"/>
    </location>
</feature>
<keyword evidence="3" id="KW-1185">Reference proteome</keyword>
<evidence type="ECO:0000313" key="3">
    <source>
        <dbReference type="Proteomes" id="UP000037460"/>
    </source>
</evidence>
<dbReference type="GO" id="GO:0004407">
    <property type="term" value="F:histone deacetylase activity"/>
    <property type="evidence" value="ECO:0007669"/>
    <property type="project" value="TreeGrafter"/>
</dbReference>
<evidence type="ECO:0000313" key="2">
    <source>
        <dbReference type="EMBL" id="KOO53507.1"/>
    </source>
</evidence>
<dbReference type="InterPro" id="IPR000286">
    <property type="entry name" value="HDACs"/>
</dbReference>
<dbReference type="PRINTS" id="PR01270">
    <property type="entry name" value="HDASUPER"/>
</dbReference>
<sequence>MRVHEPEVEVTDEQLLRVHTPEHLKVVEDAYKQLNLIRRQVKIDADTVVSPGSELAAKRAAGLVVAAVDDLMSRSVEVKRAFVMVRPPGHHAEADKPQGFCLYNNVLVGVAHAQAVHGIKRVAILDFDVHHGNGDEAIAMTDRSRLYASSHQSPCYPGTGLTPGASGPHKNIWNVPLEPGAGSAEFRAAWTKTLLPAVRRFKPDAIFISAGFDAHAEDPLASVQLSDEDFSWITKEIVSTVGNGRLPIISVLEGGYNVVSLERAVRAHLEALMKA</sequence>
<dbReference type="Proteomes" id="UP000037460">
    <property type="component" value="Unassembled WGS sequence"/>
</dbReference>
<dbReference type="AlphaFoldDB" id="A0A0M0LRK1"/>
<dbReference type="Pfam" id="PF00850">
    <property type="entry name" value="Hist_deacetyl"/>
    <property type="match status" value="1"/>
</dbReference>
<organism evidence="2 3">
    <name type="scientific">Chrysochromulina tobinii</name>
    <dbReference type="NCBI Taxonomy" id="1460289"/>
    <lineage>
        <taxon>Eukaryota</taxon>
        <taxon>Haptista</taxon>
        <taxon>Haptophyta</taxon>
        <taxon>Prymnesiophyceae</taxon>
        <taxon>Prymnesiales</taxon>
        <taxon>Chrysochromulinaceae</taxon>
        <taxon>Chrysochromulina</taxon>
    </lineage>
</organism>
<dbReference type="SUPFAM" id="SSF52768">
    <property type="entry name" value="Arginase/deacetylase"/>
    <property type="match status" value="1"/>
</dbReference>
<dbReference type="EMBL" id="JWZX01000201">
    <property type="protein sequence ID" value="KOO53507.1"/>
    <property type="molecule type" value="Genomic_DNA"/>
</dbReference>
<dbReference type="OrthoDB" id="424012at2759"/>
<dbReference type="InterPro" id="IPR023696">
    <property type="entry name" value="Ureohydrolase_dom_sf"/>
</dbReference>
<gene>
    <name evidence="2" type="ORF">Ctob_013215</name>
</gene>
<dbReference type="GO" id="GO:0040029">
    <property type="term" value="P:epigenetic regulation of gene expression"/>
    <property type="evidence" value="ECO:0007669"/>
    <property type="project" value="TreeGrafter"/>
</dbReference>
<dbReference type="InterPro" id="IPR023801">
    <property type="entry name" value="His_deacetylse_dom"/>
</dbReference>
<dbReference type="CDD" id="cd11599">
    <property type="entry name" value="HDAC_classII_2"/>
    <property type="match status" value="1"/>
</dbReference>
<dbReference type="Gene3D" id="3.40.800.20">
    <property type="entry name" value="Histone deacetylase domain"/>
    <property type="match status" value="1"/>
</dbReference>
<protein>
    <submittedName>
        <fullName evidence="2">Histone deacetylase family protein</fullName>
    </submittedName>
</protein>
<dbReference type="PANTHER" id="PTHR10625:SF10">
    <property type="entry name" value="HISTONE DEACETYLASE HDAC1"/>
    <property type="match status" value="1"/>
</dbReference>
<reference evidence="3" key="1">
    <citation type="journal article" date="2015" name="PLoS Genet.">
        <title>Genome Sequence and Transcriptome Analyses of Chrysochromulina tobin: Metabolic Tools for Enhanced Algal Fitness in the Prominent Order Prymnesiales (Haptophyceae).</title>
        <authorList>
            <person name="Hovde B.T."/>
            <person name="Deodato C.R."/>
            <person name="Hunsperger H.M."/>
            <person name="Ryken S.A."/>
            <person name="Yost W."/>
            <person name="Jha R.K."/>
            <person name="Patterson J."/>
            <person name="Monnat R.J. Jr."/>
            <person name="Barlow S.B."/>
            <person name="Starkenburg S.R."/>
            <person name="Cattolico R.A."/>
        </authorList>
    </citation>
    <scope>NUCLEOTIDE SEQUENCE</scope>
    <source>
        <strain evidence="3">CCMP291</strain>
    </source>
</reference>
<comment type="caution">
    <text evidence="2">The sequence shown here is derived from an EMBL/GenBank/DDBJ whole genome shotgun (WGS) entry which is preliminary data.</text>
</comment>
<dbReference type="PANTHER" id="PTHR10625">
    <property type="entry name" value="HISTONE DEACETYLASE HDAC1-RELATED"/>
    <property type="match status" value="1"/>
</dbReference>
<name>A0A0M0LRK1_9EUKA</name>
<accession>A0A0M0LRK1</accession>
<evidence type="ECO:0000259" key="1">
    <source>
        <dbReference type="Pfam" id="PF00850"/>
    </source>
</evidence>
<dbReference type="InterPro" id="IPR037138">
    <property type="entry name" value="His_deacetylse_dom_sf"/>
</dbReference>